<gene>
    <name evidence="2" type="ORF">BOH66_02520</name>
</gene>
<accession>A0A1P8U595</accession>
<feature type="compositionally biased region" description="Basic and acidic residues" evidence="1">
    <location>
        <begin position="28"/>
        <end position="46"/>
    </location>
</feature>
<feature type="compositionally biased region" description="Low complexity" evidence="1">
    <location>
        <begin position="7"/>
        <end position="27"/>
    </location>
</feature>
<dbReference type="KEGG" id="maur:BOH66_02520"/>
<name>A0A1P8U595_9MICO</name>
<keyword evidence="3" id="KW-1185">Reference proteome</keyword>
<feature type="region of interest" description="Disordered" evidence="1">
    <location>
        <begin position="1"/>
        <end position="101"/>
    </location>
</feature>
<dbReference type="EMBL" id="CP018762">
    <property type="protein sequence ID" value="APZ33285.1"/>
    <property type="molecule type" value="Genomic_DNA"/>
</dbReference>
<dbReference type="RefSeq" id="WP_076688989.1">
    <property type="nucleotide sequence ID" value="NZ_CP018762.1"/>
</dbReference>
<proteinExistence type="predicted"/>
<sequence>MDDTDARTPGAARTEGRGAAARAWRLANPERARESRNAWRERHPEQARALTKAWKDAHPERNRELNRDSARRRAAREKALAAGRARARDRARTRREADPDGVREYKRRWYQAHPDKAREYSRRYYATHRAEALQRAIRYRDRHPEATKARVQDWASRHPEYAANYQRAYRQDPEKYAKALQANRDARRLARRLQAAALPPKQIRRTPAAERRANQRDADRFFTSPDVREHYKQYDAFEFALDTHVRTHAADLRTRAQQHIDGRARAGLPAQTLHDALFVQAIWDVVATGIPVDTLTPEDLTRAVAYVTQTHARRRREQQFSKVVSTVQNYTKRHTDQLRKEADLENRARAIAGKTLLDVDVLAHRIAFDLVKDRLNLQGLSEQDIAKALNLAREAHPLLFDTTQTGPVTSPPAAMATPSRQR</sequence>
<reference evidence="2 3" key="1">
    <citation type="submission" date="2016-12" db="EMBL/GenBank/DDBJ databases">
        <title>Complete genome sequence of Microbacterium aurum KACC 15219.</title>
        <authorList>
            <person name="Jung Y."/>
            <person name="Shin J.-H."/>
            <person name="Lee Y.-J."/>
            <person name="Yi H."/>
            <person name="Bahn Y.-S."/>
            <person name="Kim J.F."/>
            <person name="Lee D.-W."/>
        </authorList>
    </citation>
    <scope>NUCLEOTIDE SEQUENCE [LARGE SCALE GENOMIC DNA]</scope>
    <source>
        <strain evidence="2 3">KACC 15219</strain>
    </source>
</reference>
<dbReference type="AlphaFoldDB" id="A0A1P8U595"/>
<evidence type="ECO:0000313" key="3">
    <source>
        <dbReference type="Proteomes" id="UP000187185"/>
    </source>
</evidence>
<organism evidence="2 3">
    <name type="scientific">Microbacterium aurum</name>
    <dbReference type="NCBI Taxonomy" id="36805"/>
    <lineage>
        <taxon>Bacteria</taxon>
        <taxon>Bacillati</taxon>
        <taxon>Actinomycetota</taxon>
        <taxon>Actinomycetes</taxon>
        <taxon>Micrococcales</taxon>
        <taxon>Microbacteriaceae</taxon>
        <taxon>Microbacterium</taxon>
    </lineage>
</organism>
<dbReference type="Proteomes" id="UP000187185">
    <property type="component" value="Chromosome"/>
</dbReference>
<feature type="compositionally biased region" description="Basic and acidic residues" evidence="1">
    <location>
        <begin position="86"/>
        <end position="101"/>
    </location>
</feature>
<evidence type="ECO:0000313" key="2">
    <source>
        <dbReference type="EMBL" id="APZ33285.1"/>
    </source>
</evidence>
<feature type="compositionally biased region" description="Basic and acidic residues" evidence="1">
    <location>
        <begin position="53"/>
        <end position="79"/>
    </location>
</feature>
<evidence type="ECO:0000256" key="1">
    <source>
        <dbReference type="SAM" id="MobiDB-lite"/>
    </source>
</evidence>
<feature type="region of interest" description="Disordered" evidence="1">
    <location>
        <begin position="402"/>
        <end position="422"/>
    </location>
</feature>
<protein>
    <submittedName>
        <fullName evidence="2">Uncharacterized protein</fullName>
    </submittedName>
</protein>
<dbReference type="OrthoDB" id="5117021at2"/>
<dbReference type="STRING" id="36805.BOH66_02520"/>